<proteinExistence type="predicted"/>
<feature type="compositionally biased region" description="Low complexity" evidence="1">
    <location>
        <begin position="8"/>
        <end position="20"/>
    </location>
</feature>
<evidence type="ECO:0000256" key="1">
    <source>
        <dbReference type="SAM" id="MobiDB-lite"/>
    </source>
</evidence>
<sequence>MLLPASCSLRSDSSEGSSLGERGRGRWASVARSPREMSVHMTSWKRGSVAAEREPDDTEPFSSTTSDSPHLCRHQREY</sequence>
<dbReference type="Proteomes" id="UP000314294">
    <property type="component" value="Unassembled WGS sequence"/>
</dbReference>
<keyword evidence="3" id="KW-1185">Reference proteome</keyword>
<dbReference type="EMBL" id="SRLO01000152">
    <property type="protein sequence ID" value="TNN71275.1"/>
    <property type="molecule type" value="Genomic_DNA"/>
</dbReference>
<comment type="caution">
    <text evidence="2">The sequence shown here is derived from an EMBL/GenBank/DDBJ whole genome shotgun (WGS) entry which is preliminary data.</text>
</comment>
<name>A0A4Z2I123_9TELE</name>
<reference evidence="2 3" key="1">
    <citation type="submission" date="2019-03" db="EMBL/GenBank/DDBJ databases">
        <title>First draft genome of Liparis tanakae, snailfish: a comprehensive survey of snailfish specific genes.</title>
        <authorList>
            <person name="Kim W."/>
            <person name="Song I."/>
            <person name="Jeong J.-H."/>
            <person name="Kim D."/>
            <person name="Kim S."/>
            <person name="Ryu S."/>
            <person name="Song J.Y."/>
            <person name="Lee S.K."/>
        </authorList>
    </citation>
    <scope>NUCLEOTIDE SEQUENCE [LARGE SCALE GENOMIC DNA]</scope>
    <source>
        <tissue evidence="2">Muscle</tissue>
    </source>
</reference>
<organism evidence="2 3">
    <name type="scientific">Liparis tanakae</name>
    <name type="common">Tanaka's snailfish</name>
    <dbReference type="NCBI Taxonomy" id="230148"/>
    <lineage>
        <taxon>Eukaryota</taxon>
        <taxon>Metazoa</taxon>
        <taxon>Chordata</taxon>
        <taxon>Craniata</taxon>
        <taxon>Vertebrata</taxon>
        <taxon>Euteleostomi</taxon>
        <taxon>Actinopterygii</taxon>
        <taxon>Neopterygii</taxon>
        <taxon>Teleostei</taxon>
        <taxon>Neoteleostei</taxon>
        <taxon>Acanthomorphata</taxon>
        <taxon>Eupercaria</taxon>
        <taxon>Perciformes</taxon>
        <taxon>Cottioidei</taxon>
        <taxon>Cottales</taxon>
        <taxon>Liparidae</taxon>
        <taxon>Liparis</taxon>
    </lineage>
</organism>
<feature type="region of interest" description="Disordered" evidence="1">
    <location>
        <begin position="1"/>
        <end position="78"/>
    </location>
</feature>
<dbReference type="AlphaFoldDB" id="A0A4Z2I123"/>
<evidence type="ECO:0000313" key="2">
    <source>
        <dbReference type="EMBL" id="TNN71275.1"/>
    </source>
</evidence>
<accession>A0A4Z2I123</accession>
<protein>
    <submittedName>
        <fullName evidence="2">Uncharacterized protein</fullName>
    </submittedName>
</protein>
<evidence type="ECO:0000313" key="3">
    <source>
        <dbReference type="Proteomes" id="UP000314294"/>
    </source>
</evidence>
<gene>
    <name evidence="2" type="ORF">EYF80_018477</name>
</gene>